<dbReference type="PANTHER" id="PTHR12561:SF3">
    <property type="entry name" value="LIPOYLTRANSFERASE 1, MITOCHONDRIAL"/>
    <property type="match status" value="1"/>
</dbReference>
<dbReference type="InterPro" id="IPR045864">
    <property type="entry name" value="aa-tRNA-synth_II/BPL/LPL"/>
</dbReference>
<comment type="similarity">
    <text evidence="2">Belongs to the LplA family.</text>
</comment>
<evidence type="ECO:0000313" key="5">
    <source>
        <dbReference type="Proteomes" id="UP000325440"/>
    </source>
</evidence>
<dbReference type="Pfam" id="PF21948">
    <property type="entry name" value="LplA-B_cat"/>
    <property type="match status" value="1"/>
</dbReference>
<evidence type="ECO:0000259" key="3">
    <source>
        <dbReference type="PROSITE" id="PS51733"/>
    </source>
</evidence>
<dbReference type="Gene3D" id="3.30.390.50">
    <property type="entry name" value="CO dehydrogenase flavoprotein, C-terminal domain"/>
    <property type="match status" value="1"/>
</dbReference>
<sequence length="319" mass="36925">MAFVIRRFYSSVIEKTVMISRSKDVFENLALEHWYYRHLDFTNKPMLLLWMNDNCVVIGRHQNPWLEVNFDQANNVHVARRNSGGGTVFHDNGNLNMTFFTHRDVYNRKKNLELIVETLKSEWNILTEINKREDIVIDNNYKISGTASKLGRPNAYHHCTLLVNCNRELMSALLRKHEKNIETNATVSVSSAVLNLTQINNKVSINRLMTAIGLQYLKTVDGKITKTLGFNYVTPNEHTFPGFNEIKKEMESWEWRYGRTPKFNITIKSNEQSVLLSVKNGIIENVSTTCNVSLNNLFSKKFSMNIVEDIKKCLKTIEV</sequence>
<dbReference type="AlphaFoldDB" id="A0A5E4N5V2"/>
<dbReference type="PANTHER" id="PTHR12561">
    <property type="entry name" value="LIPOATE-PROTEIN LIGASE"/>
    <property type="match status" value="1"/>
</dbReference>
<gene>
    <name evidence="4" type="ORF">CINCED_3A002381</name>
</gene>
<feature type="domain" description="BPL/LPL catalytic" evidence="3">
    <location>
        <begin position="41"/>
        <end position="224"/>
    </location>
</feature>
<dbReference type="Gene3D" id="3.30.930.10">
    <property type="entry name" value="Bira Bifunctional Protein, Domain 2"/>
    <property type="match status" value="1"/>
</dbReference>
<accession>A0A5E4N5V2</accession>
<dbReference type="InterPro" id="IPR004562">
    <property type="entry name" value="LipoylTrfase_LipoateP_Ligase"/>
</dbReference>
<proteinExistence type="inferred from homology"/>
<reference evidence="4 5" key="1">
    <citation type="submission" date="2019-08" db="EMBL/GenBank/DDBJ databases">
        <authorList>
            <person name="Alioto T."/>
            <person name="Alioto T."/>
            <person name="Gomez Garrido J."/>
        </authorList>
    </citation>
    <scope>NUCLEOTIDE SEQUENCE [LARGE SCALE GENOMIC DNA]</scope>
</reference>
<evidence type="ECO:0000313" key="4">
    <source>
        <dbReference type="EMBL" id="VVC40024.1"/>
    </source>
</evidence>
<dbReference type="InterPro" id="IPR004143">
    <property type="entry name" value="BPL_LPL_catalytic"/>
</dbReference>
<dbReference type="Proteomes" id="UP000325440">
    <property type="component" value="Unassembled WGS sequence"/>
</dbReference>
<dbReference type="GO" id="GO:0009249">
    <property type="term" value="P:protein lipoylation"/>
    <property type="evidence" value="ECO:0007669"/>
    <property type="project" value="InterPro"/>
</dbReference>
<organism evidence="4 5">
    <name type="scientific">Cinara cedri</name>
    <dbReference type="NCBI Taxonomy" id="506608"/>
    <lineage>
        <taxon>Eukaryota</taxon>
        <taxon>Metazoa</taxon>
        <taxon>Ecdysozoa</taxon>
        <taxon>Arthropoda</taxon>
        <taxon>Hexapoda</taxon>
        <taxon>Insecta</taxon>
        <taxon>Pterygota</taxon>
        <taxon>Neoptera</taxon>
        <taxon>Paraneoptera</taxon>
        <taxon>Hemiptera</taxon>
        <taxon>Sternorrhyncha</taxon>
        <taxon>Aphidomorpha</taxon>
        <taxon>Aphidoidea</taxon>
        <taxon>Aphididae</taxon>
        <taxon>Lachninae</taxon>
        <taxon>Cinara</taxon>
    </lineage>
</organism>
<dbReference type="UniPathway" id="UPA00537">
    <property type="reaction ID" value="UER00595"/>
</dbReference>
<dbReference type="OrthoDB" id="201621at2759"/>
<dbReference type="GO" id="GO:0005739">
    <property type="term" value="C:mitochondrion"/>
    <property type="evidence" value="ECO:0007669"/>
    <property type="project" value="TreeGrafter"/>
</dbReference>
<dbReference type="FunFam" id="3.30.930.10:FF:000045">
    <property type="entry name" value="lipoyltransferase 1, mitochondrial"/>
    <property type="match status" value="1"/>
</dbReference>
<keyword evidence="4" id="KW-0436">Ligase</keyword>
<name>A0A5E4N5V2_9HEMI</name>
<evidence type="ECO:0000256" key="2">
    <source>
        <dbReference type="ARBA" id="ARBA00008242"/>
    </source>
</evidence>
<comment type="pathway">
    <text evidence="1">Protein modification; protein lipoylation via exogenous pathway; protein N(6)-(lipoyl)lysine from lipoate: step 2/2.</text>
</comment>
<dbReference type="GO" id="GO:0016874">
    <property type="term" value="F:ligase activity"/>
    <property type="evidence" value="ECO:0007669"/>
    <property type="project" value="UniProtKB-KW"/>
</dbReference>
<dbReference type="PROSITE" id="PS51733">
    <property type="entry name" value="BPL_LPL_CATALYTIC"/>
    <property type="match status" value="1"/>
</dbReference>
<protein>
    <submittedName>
        <fullName evidence="4">Biotinyl protein ligase (BPL) and lipoyl protein ligase (LPL), catalytic domain</fullName>
    </submittedName>
</protein>
<evidence type="ECO:0000256" key="1">
    <source>
        <dbReference type="ARBA" id="ARBA00005085"/>
    </source>
</evidence>
<dbReference type="SUPFAM" id="SSF55681">
    <property type="entry name" value="Class II aaRS and biotin synthetases"/>
    <property type="match status" value="1"/>
</dbReference>
<dbReference type="EMBL" id="CABPRJ010001899">
    <property type="protein sequence ID" value="VVC40024.1"/>
    <property type="molecule type" value="Genomic_DNA"/>
</dbReference>
<dbReference type="GO" id="GO:0017118">
    <property type="term" value="F:lipoyltransferase activity"/>
    <property type="evidence" value="ECO:0007669"/>
    <property type="project" value="TreeGrafter"/>
</dbReference>
<keyword evidence="5" id="KW-1185">Reference proteome</keyword>
<dbReference type="CDD" id="cd16443">
    <property type="entry name" value="LplA"/>
    <property type="match status" value="1"/>
</dbReference>